<feature type="transmembrane region" description="Helical" evidence="6">
    <location>
        <begin position="66"/>
        <end position="87"/>
    </location>
</feature>
<dbReference type="EMBL" id="JACTNF010000040">
    <property type="protein sequence ID" value="MBO1077067.1"/>
    <property type="molecule type" value="Genomic_DNA"/>
</dbReference>
<evidence type="ECO:0000256" key="3">
    <source>
        <dbReference type="ARBA" id="ARBA00022692"/>
    </source>
</evidence>
<reference evidence="7 8" key="1">
    <citation type="submission" date="2020-09" db="EMBL/GenBank/DDBJ databases">
        <title>Roseomonas.</title>
        <authorList>
            <person name="Zhu W."/>
        </authorList>
    </citation>
    <scope>NUCLEOTIDE SEQUENCE [LARGE SCALE GENOMIC DNA]</scope>
    <source>
        <strain evidence="7 8">1311</strain>
    </source>
</reference>
<keyword evidence="5 6" id="KW-0472">Membrane</keyword>
<feature type="transmembrane region" description="Helical" evidence="6">
    <location>
        <begin position="224"/>
        <end position="242"/>
    </location>
</feature>
<evidence type="ECO:0000256" key="5">
    <source>
        <dbReference type="ARBA" id="ARBA00023136"/>
    </source>
</evidence>
<evidence type="ECO:0000313" key="8">
    <source>
        <dbReference type="Proteomes" id="UP001518990"/>
    </source>
</evidence>
<dbReference type="SUPFAM" id="SSF103473">
    <property type="entry name" value="MFS general substrate transporter"/>
    <property type="match status" value="1"/>
</dbReference>
<feature type="transmembrane region" description="Helical" evidence="6">
    <location>
        <begin position="360"/>
        <end position="380"/>
    </location>
</feature>
<dbReference type="PANTHER" id="PTHR42718:SF9">
    <property type="entry name" value="MAJOR FACILITATOR SUPERFAMILY MULTIDRUG TRANSPORTER MFSC"/>
    <property type="match status" value="1"/>
</dbReference>
<evidence type="ECO:0000256" key="2">
    <source>
        <dbReference type="ARBA" id="ARBA00022448"/>
    </source>
</evidence>
<comment type="subcellular location">
    <subcellularLocation>
        <location evidence="1">Membrane</location>
        <topology evidence="1">Multi-pass membrane protein</topology>
    </subcellularLocation>
</comment>
<evidence type="ECO:0000313" key="7">
    <source>
        <dbReference type="EMBL" id="MBO1077067.1"/>
    </source>
</evidence>
<feature type="transmembrane region" description="Helical" evidence="6">
    <location>
        <begin position="298"/>
        <end position="317"/>
    </location>
</feature>
<protein>
    <submittedName>
        <fullName evidence="7">MFS transporter</fullName>
    </submittedName>
</protein>
<dbReference type="Proteomes" id="UP001518990">
    <property type="component" value="Unassembled WGS sequence"/>
</dbReference>
<comment type="caution">
    <text evidence="7">The sequence shown here is derived from an EMBL/GenBank/DDBJ whole genome shotgun (WGS) entry which is preliminary data.</text>
</comment>
<proteinExistence type="predicted"/>
<keyword evidence="3 6" id="KW-0812">Transmembrane</keyword>
<gene>
    <name evidence="7" type="ORF">IAI60_20890</name>
</gene>
<feature type="transmembrane region" description="Helical" evidence="6">
    <location>
        <begin position="41"/>
        <end position="59"/>
    </location>
</feature>
<sequence>MFVYFLASLLFGLTSGLSSNLFTANLLAAQAQFGATTNEVLWLSAAFSATNATATLLLWKFRTQYGIRIFAELGLGFFVLVSLLHLFTDDLNAAVVLRGVAGFATAPLGTLAFLYMLEPLPPSQKLSSGLALGLMGTQLSMPLARVISPDLLQLDLWHGLNVLELGLAMLSFAVIYLLPITPPPRAKVFDRVDILSLPLLALGCGLLSVALTLGRYYWWLEAPWLGVTLAGGIGALTLVLLIEMNRAQPLLHLHFLSSLNMIAFGGSMLILRCVMAEQSTGMVGFFQNLGLLNDHMTGLFWVITAATLAGSLAVACINKPHRAEGIHLVALLLIAAGAWMDSQSTSLTRPQDLYLSQAMMGFGAAIFLPAATSWSFTYLIRTGMQYLPSFLAVFLVSQNFGGLLGSAGLGTLLVYREKFHSSEIVQSLTLQNPAVASRIQQYSGVHAGTLGDPALRGAEGNAMLAQVASRESYVLAYNDVFLTVSVMAMAAIVLLLAHMLFKRLRGRETQAA</sequence>
<evidence type="ECO:0000256" key="6">
    <source>
        <dbReference type="SAM" id="Phobius"/>
    </source>
</evidence>
<feature type="transmembrane region" description="Helical" evidence="6">
    <location>
        <begin position="254"/>
        <end position="278"/>
    </location>
</feature>
<keyword evidence="8" id="KW-1185">Reference proteome</keyword>
<keyword evidence="2" id="KW-0813">Transport</keyword>
<accession>A0ABS3KI14</accession>
<evidence type="ECO:0000256" key="1">
    <source>
        <dbReference type="ARBA" id="ARBA00004141"/>
    </source>
</evidence>
<feature type="transmembrane region" description="Helical" evidence="6">
    <location>
        <begin position="392"/>
        <end position="415"/>
    </location>
</feature>
<feature type="transmembrane region" description="Helical" evidence="6">
    <location>
        <begin position="324"/>
        <end position="340"/>
    </location>
</feature>
<dbReference type="InterPro" id="IPR036259">
    <property type="entry name" value="MFS_trans_sf"/>
</dbReference>
<dbReference type="PANTHER" id="PTHR42718">
    <property type="entry name" value="MAJOR FACILITATOR SUPERFAMILY MULTIDRUG TRANSPORTER MFSC"/>
    <property type="match status" value="1"/>
</dbReference>
<feature type="transmembrane region" description="Helical" evidence="6">
    <location>
        <begin position="159"/>
        <end position="178"/>
    </location>
</feature>
<feature type="transmembrane region" description="Helical" evidence="6">
    <location>
        <begin position="199"/>
        <end position="218"/>
    </location>
</feature>
<keyword evidence="4 6" id="KW-1133">Transmembrane helix</keyword>
<organism evidence="7 8">
    <name type="scientific">Roseomonas marmotae</name>
    <dbReference type="NCBI Taxonomy" id="2768161"/>
    <lineage>
        <taxon>Bacteria</taxon>
        <taxon>Pseudomonadati</taxon>
        <taxon>Pseudomonadota</taxon>
        <taxon>Alphaproteobacteria</taxon>
        <taxon>Acetobacterales</taxon>
        <taxon>Roseomonadaceae</taxon>
        <taxon>Roseomonas</taxon>
    </lineage>
</organism>
<dbReference type="Gene3D" id="1.20.1250.20">
    <property type="entry name" value="MFS general substrate transporter like domains"/>
    <property type="match status" value="1"/>
</dbReference>
<name>A0ABS3KI14_9PROT</name>
<feature type="transmembrane region" description="Helical" evidence="6">
    <location>
        <begin position="93"/>
        <end position="117"/>
    </location>
</feature>
<evidence type="ECO:0000256" key="4">
    <source>
        <dbReference type="ARBA" id="ARBA00022989"/>
    </source>
</evidence>
<feature type="transmembrane region" description="Helical" evidence="6">
    <location>
        <begin position="480"/>
        <end position="501"/>
    </location>
</feature>